<sequence length="96" mass="11538">MESDLWVENQRVNWCDDMIQTMIWEEEKEEKEEEKVLQIKRWKDHGIDGNIRNIRNVIFICEEKVMGPWGRGILILGLMLMSICETPLKESRKVEF</sequence>
<dbReference type="AlphaFoldDB" id="A0A4Z1I736"/>
<name>A0A4Z1I736_9HELO</name>
<evidence type="ECO:0000313" key="2">
    <source>
        <dbReference type="Proteomes" id="UP000297452"/>
    </source>
</evidence>
<proteinExistence type="predicted"/>
<gene>
    <name evidence="1" type="ORF">BOTNAR_0202g00150</name>
</gene>
<keyword evidence="2" id="KW-1185">Reference proteome</keyword>
<evidence type="ECO:0000313" key="1">
    <source>
        <dbReference type="EMBL" id="TGO57411.1"/>
    </source>
</evidence>
<protein>
    <submittedName>
        <fullName evidence="1">Uncharacterized protein</fullName>
    </submittedName>
</protein>
<comment type="caution">
    <text evidence="1">The sequence shown here is derived from an EMBL/GenBank/DDBJ whole genome shotgun (WGS) entry which is preliminary data.</text>
</comment>
<reference evidence="1 2" key="1">
    <citation type="submission" date="2017-12" db="EMBL/GenBank/DDBJ databases">
        <title>Comparative genomics of Botrytis spp.</title>
        <authorList>
            <person name="Valero-Jimenez C.A."/>
            <person name="Tapia P."/>
            <person name="Veloso J."/>
            <person name="Silva-Moreno E."/>
            <person name="Staats M."/>
            <person name="Valdes J.H."/>
            <person name="Van Kan J.A.L."/>
        </authorList>
    </citation>
    <scope>NUCLEOTIDE SEQUENCE [LARGE SCALE GENOMIC DNA]</scope>
    <source>
        <strain evidence="1 2">MUCL2120</strain>
    </source>
</reference>
<dbReference type="Proteomes" id="UP000297452">
    <property type="component" value="Unassembled WGS sequence"/>
</dbReference>
<dbReference type="EMBL" id="PQXJ01000202">
    <property type="protein sequence ID" value="TGO57411.1"/>
    <property type="molecule type" value="Genomic_DNA"/>
</dbReference>
<organism evidence="1 2">
    <name type="scientific">Botryotinia narcissicola</name>
    <dbReference type="NCBI Taxonomy" id="278944"/>
    <lineage>
        <taxon>Eukaryota</taxon>
        <taxon>Fungi</taxon>
        <taxon>Dikarya</taxon>
        <taxon>Ascomycota</taxon>
        <taxon>Pezizomycotina</taxon>
        <taxon>Leotiomycetes</taxon>
        <taxon>Helotiales</taxon>
        <taxon>Sclerotiniaceae</taxon>
        <taxon>Botryotinia</taxon>
    </lineage>
</organism>
<accession>A0A4Z1I736</accession>